<dbReference type="Pfam" id="PF00106">
    <property type="entry name" value="adh_short"/>
    <property type="match status" value="1"/>
</dbReference>
<dbReference type="OrthoDB" id="191139at2759"/>
<dbReference type="PRINTS" id="PR00080">
    <property type="entry name" value="SDRFAMILY"/>
</dbReference>
<proteinExistence type="inferred from homology"/>
<evidence type="ECO:0000313" key="3">
    <source>
        <dbReference type="EMBL" id="CAG8709329.1"/>
    </source>
</evidence>
<dbReference type="PANTHER" id="PTHR43157:SF31">
    <property type="entry name" value="PHOSPHATIDYLINOSITOL-GLYCAN BIOSYNTHESIS CLASS F PROTEIN"/>
    <property type="match status" value="1"/>
</dbReference>
<dbReference type="GO" id="GO:0016491">
    <property type="term" value="F:oxidoreductase activity"/>
    <property type="evidence" value="ECO:0007669"/>
    <property type="project" value="UniProtKB-KW"/>
</dbReference>
<evidence type="ECO:0000256" key="1">
    <source>
        <dbReference type="ARBA" id="ARBA00023002"/>
    </source>
</evidence>
<dbReference type="CDD" id="cd05327">
    <property type="entry name" value="retinol-DH_like_SDR_c_like"/>
    <property type="match status" value="1"/>
</dbReference>
<name>A0A9N9HWL8_9GLOM</name>
<keyword evidence="4" id="KW-1185">Reference proteome</keyword>
<dbReference type="PANTHER" id="PTHR43157">
    <property type="entry name" value="PHOSPHATIDYLINOSITOL-GLYCAN BIOSYNTHESIS CLASS F PROTEIN-RELATED"/>
    <property type="match status" value="1"/>
</dbReference>
<accession>A0A9N9HWL8</accession>
<dbReference type="InterPro" id="IPR036291">
    <property type="entry name" value="NAD(P)-bd_dom_sf"/>
</dbReference>
<sequence>MLRTIFSKKHYVFNDIPDLSGKVAIVTGANAGIGIVTARELARKNVHVFVACRSKEKGESAVELIKKETNNDSVEFLQLDLQSLNSVKNAAETFLARKLPLHILVNNAGMLTQTFGLTQDGIQDQFGVNHIGHFLFTLLLLPTIKASAPSRIVNVSSIAHKLTPPGGIEFDKLNDPNAHTAFQRYAQSKLANILFTIELNKRLSGTNVYCNSLHPGGINTELTTSVLSNWFFGLKPLVSIMSLLLLTPDDGALTQLYCATSPEIEEKNYRGKYFEPFGVLGKTSDFGNNEELAKKLWDYSENLVKEKLGDDVLSKCLA</sequence>
<dbReference type="AlphaFoldDB" id="A0A9N9HWL8"/>
<keyword evidence="1" id="KW-0560">Oxidoreductase</keyword>
<dbReference type="Gene3D" id="3.40.50.720">
    <property type="entry name" value="NAD(P)-binding Rossmann-like Domain"/>
    <property type="match status" value="1"/>
</dbReference>
<reference evidence="3" key="1">
    <citation type="submission" date="2021-06" db="EMBL/GenBank/DDBJ databases">
        <authorList>
            <person name="Kallberg Y."/>
            <person name="Tangrot J."/>
            <person name="Rosling A."/>
        </authorList>
    </citation>
    <scope>NUCLEOTIDE SEQUENCE</scope>
    <source>
        <strain evidence="3">FL966</strain>
    </source>
</reference>
<protein>
    <submittedName>
        <fullName evidence="3">20590_t:CDS:1</fullName>
    </submittedName>
</protein>
<comment type="similarity">
    <text evidence="2">Belongs to the short-chain dehydrogenases/reductases (SDR) family.</text>
</comment>
<dbReference type="SUPFAM" id="SSF51735">
    <property type="entry name" value="NAD(P)-binding Rossmann-fold domains"/>
    <property type="match status" value="1"/>
</dbReference>
<dbReference type="InterPro" id="IPR002347">
    <property type="entry name" value="SDR_fam"/>
</dbReference>
<evidence type="ECO:0000256" key="2">
    <source>
        <dbReference type="RuleBase" id="RU000363"/>
    </source>
</evidence>
<evidence type="ECO:0000313" key="4">
    <source>
        <dbReference type="Proteomes" id="UP000789759"/>
    </source>
</evidence>
<dbReference type="EMBL" id="CAJVQA010011629">
    <property type="protein sequence ID" value="CAG8709329.1"/>
    <property type="molecule type" value="Genomic_DNA"/>
</dbReference>
<comment type="caution">
    <text evidence="3">The sequence shown here is derived from an EMBL/GenBank/DDBJ whole genome shotgun (WGS) entry which is preliminary data.</text>
</comment>
<dbReference type="PRINTS" id="PR00081">
    <property type="entry name" value="GDHRDH"/>
</dbReference>
<gene>
    <name evidence="3" type="ORF">CPELLU_LOCUS12244</name>
</gene>
<dbReference type="Proteomes" id="UP000789759">
    <property type="component" value="Unassembled WGS sequence"/>
</dbReference>
<organism evidence="3 4">
    <name type="scientific">Cetraspora pellucida</name>
    <dbReference type="NCBI Taxonomy" id="1433469"/>
    <lineage>
        <taxon>Eukaryota</taxon>
        <taxon>Fungi</taxon>
        <taxon>Fungi incertae sedis</taxon>
        <taxon>Mucoromycota</taxon>
        <taxon>Glomeromycotina</taxon>
        <taxon>Glomeromycetes</taxon>
        <taxon>Diversisporales</taxon>
        <taxon>Gigasporaceae</taxon>
        <taxon>Cetraspora</taxon>
    </lineage>
</organism>